<keyword evidence="2" id="KW-0012">Acyltransferase</keyword>
<dbReference type="GO" id="GO:0016747">
    <property type="term" value="F:acyltransferase activity, transferring groups other than amino-acyl groups"/>
    <property type="evidence" value="ECO:0007669"/>
    <property type="project" value="InterPro"/>
</dbReference>
<name>A0A2A5S1N6_9LACT</name>
<organism evidence="4 5">
    <name type="scientific">Pseudolactococcus plantarum</name>
    <dbReference type="NCBI Taxonomy" id="1365"/>
    <lineage>
        <taxon>Bacteria</taxon>
        <taxon>Bacillati</taxon>
        <taxon>Bacillota</taxon>
        <taxon>Bacilli</taxon>
        <taxon>Lactobacillales</taxon>
        <taxon>Streptococcaceae</taxon>
        <taxon>Pseudolactococcus</taxon>
    </lineage>
</organism>
<sequence>MIKKISQMTHTQLDRLMVIWLNSNSDAHEFIGQDYWKSHEVEVRAALPNAEIYVYETEDEILGFIGLIDNYIAGLFVDKAYRGLGIGRQLLAEAKKEKDDLQLQVFVKNTQAVTFYQSQDFAILTTQLDEKTNETELVMTWVKK</sequence>
<dbReference type="InterPro" id="IPR016181">
    <property type="entry name" value="Acyl_CoA_acyltransferase"/>
</dbReference>
<dbReference type="PANTHER" id="PTHR43800:SF1">
    <property type="entry name" value="PEPTIDYL-LYSINE N-ACETYLTRANSFERASE YJAB"/>
    <property type="match status" value="1"/>
</dbReference>
<keyword evidence="1 4" id="KW-0808">Transferase</keyword>
<dbReference type="STRING" id="1348632.GCA_001591745_00382"/>
<dbReference type="InterPro" id="IPR000182">
    <property type="entry name" value="GNAT_dom"/>
</dbReference>
<dbReference type="EMBL" id="JXJX01000004">
    <property type="protein sequence ID" value="PCS07353.1"/>
    <property type="molecule type" value="Genomic_DNA"/>
</dbReference>
<dbReference type="Gene3D" id="3.40.630.30">
    <property type="match status" value="1"/>
</dbReference>
<protein>
    <submittedName>
        <fullName evidence="4">Acetyltransferase</fullName>
    </submittedName>
</protein>
<dbReference type="PROSITE" id="PS51186">
    <property type="entry name" value="GNAT"/>
    <property type="match status" value="1"/>
</dbReference>
<dbReference type="Pfam" id="PF13673">
    <property type="entry name" value="Acetyltransf_10"/>
    <property type="match status" value="1"/>
</dbReference>
<evidence type="ECO:0000313" key="4">
    <source>
        <dbReference type="EMBL" id="PCS07353.1"/>
    </source>
</evidence>
<reference evidence="4 5" key="1">
    <citation type="submission" date="2014-12" db="EMBL/GenBank/DDBJ databases">
        <title>Draft genome sequences of 10 type strains of Lactococcus.</title>
        <authorList>
            <person name="Sun Z."/>
            <person name="Zhong Z."/>
            <person name="Liu W."/>
            <person name="Zhang W."/>
            <person name="Zhang H."/>
        </authorList>
    </citation>
    <scope>NUCLEOTIDE SEQUENCE [LARGE SCALE GENOMIC DNA]</scope>
    <source>
        <strain evidence="4 5">DSM 20686</strain>
    </source>
</reference>
<dbReference type="CDD" id="cd04301">
    <property type="entry name" value="NAT_SF"/>
    <property type="match status" value="1"/>
</dbReference>
<evidence type="ECO:0000256" key="2">
    <source>
        <dbReference type="ARBA" id="ARBA00023315"/>
    </source>
</evidence>
<feature type="domain" description="N-acetyltransferase" evidence="3">
    <location>
        <begin position="3"/>
        <end position="144"/>
    </location>
</feature>
<comment type="caution">
    <text evidence="4">The sequence shown here is derived from an EMBL/GenBank/DDBJ whole genome shotgun (WGS) entry which is preliminary data.</text>
</comment>
<dbReference type="SUPFAM" id="SSF55729">
    <property type="entry name" value="Acyl-CoA N-acyltransferases (Nat)"/>
    <property type="match status" value="1"/>
</dbReference>
<evidence type="ECO:0000256" key="1">
    <source>
        <dbReference type="ARBA" id="ARBA00022679"/>
    </source>
</evidence>
<gene>
    <name evidence="4" type="ORF">RU87_GL000989</name>
</gene>
<dbReference type="AlphaFoldDB" id="A0A2A5S1N6"/>
<proteinExistence type="predicted"/>
<evidence type="ECO:0000259" key="3">
    <source>
        <dbReference type="PROSITE" id="PS51186"/>
    </source>
</evidence>
<dbReference type="Proteomes" id="UP000242246">
    <property type="component" value="Unassembled WGS sequence"/>
</dbReference>
<dbReference type="RefSeq" id="WP_068160615.1">
    <property type="nucleotide sequence ID" value="NZ_JXJX01000004.1"/>
</dbReference>
<evidence type="ECO:0000313" key="5">
    <source>
        <dbReference type="Proteomes" id="UP000242246"/>
    </source>
</evidence>
<dbReference type="OrthoDB" id="9775804at2"/>
<dbReference type="PANTHER" id="PTHR43800">
    <property type="entry name" value="PEPTIDYL-LYSINE N-ACETYLTRANSFERASE YJAB"/>
    <property type="match status" value="1"/>
</dbReference>
<keyword evidence="5" id="KW-1185">Reference proteome</keyword>
<accession>A0A2A5S1N6</accession>